<evidence type="ECO:0000313" key="2">
    <source>
        <dbReference type="EMBL" id="AWP05905.1"/>
    </source>
</evidence>
<feature type="region of interest" description="Disordered" evidence="1">
    <location>
        <begin position="1"/>
        <end position="39"/>
    </location>
</feature>
<sequence>MNPGVRVGLSISAASPPATQMNRLQPTPTMPCLSNPSLVRQTPRTTPICTYSIINTPMPTMFIPHMTPGPVMVRVPVRSRTFHVTEPPHSLSIEKFLLPRPFVRRRSR</sequence>
<name>A0A2U9BP28_SCOMX</name>
<dbReference type="Proteomes" id="UP000246464">
    <property type="component" value="Chromosome 8"/>
</dbReference>
<evidence type="ECO:0000256" key="1">
    <source>
        <dbReference type="SAM" id="MobiDB-lite"/>
    </source>
</evidence>
<dbReference type="AlphaFoldDB" id="A0A2U9BP28"/>
<accession>A0A2U9BP28</accession>
<organism evidence="2 3">
    <name type="scientific">Scophthalmus maximus</name>
    <name type="common">Turbot</name>
    <name type="synonym">Psetta maxima</name>
    <dbReference type="NCBI Taxonomy" id="52904"/>
    <lineage>
        <taxon>Eukaryota</taxon>
        <taxon>Metazoa</taxon>
        <taxon>Chordata</taxon>
        <taxon>Craniata</taxon>
        <taxon>Vertebrata</taxon>
        <taxon>Euteleostomi</taxon>
        <taxon>Actinopterygii</taxon>
        <taxon>Neopterygii</taxon>
        <taxon>Teleostei</taxon>
        <taxon>Neoteleostei</taxon>
        <taxon>Acanthomorphata</taxon>
        <taxon>Carangaria</taxon>
        <taxon>Pleuronectiformes</taxon>
        <taxon>Pleuronectoidei</taxon>
        <taxon>Scophthalmidae</taxon>
        <taxon>Scophthalmus</taxon>
    </lineage>
</organism>
<feature type="compositionally biased region" description="Polar residues" evidence="1">
    <location>
        <begin position="17"/>
        <end position="39"/>
    </location>
</feature>
<dbReference type="EMBL" id="CP026250">
    <property type="protein sequence ID" value="AWP05905.1"/>
    <property type="molecule type" value="Genomic_DNA"/>
</dbReference>
<gene>
    <name evidence="2" type="ORF">SMAX5B_007500</name>
</gene>
<protein>
    <submittedName>
        <fullName evidence="2">Uncharacterized protein</fullName>
    </submittedName>
</protein>
<evidence type="ECO:0000313" key="3">
    <source>
        <dbReference type="Proteomes" id="UP000246464"/>
    </source>
</evidence>
<proteinExistence type="predicted"/>
<reference evidence="2 3" key="1">
    <citation type="submission" date="2017-12" db="EMBL/GenBank/DDBJ databases">
        <title>Integrating genomic resources of turbot (Scophthalmus maximus) in depth evaluation of genetic and physical mapping variation across individuals.</title>
        <authorList>
            <person name="Martinez P."/>
        </authorList>
    </citation>
    <scope>NUCLEOTIDE SEQUENCE [LARGE SCALE GENOMIC DNA]</scope>
</reference>
<keyword evidence="3" id="KW-1185">Reference proteome</keyword>